<evidence type="ECO:0000313" key="7">
    <source>
        <dbReference type="EMBL" id="KAJ0402251.1"/>
    </source>
</evidence>
<dbReference type="Pfam" id="PF03031">
    <property type="entry name" value="NIF"/>
    <property type="match status" value="1"/>
</dbReference>
<feature type="compositionally biased region" description="Basic and acidic residues" evidence="5">
    <location>
        <begin position="12"/>
        <end position="36"/>
    </location>
</feature>
<comment type="function">
    <text evidence="3">Probable phosphatase.</text>
</comment>
<feature type="compositionally biased region" description="Basic residues" evidence="5">
    <location>
        <begin position="119"/>
        <end position="128"/>
    </location>
</feature>
<reference evidence="7" key="1">
    <citation type="submission" date="2021-12" db="EMBL/GenBank/DDBJ databases">
        <title>Prjna785345.</title>
        <authorList>
            <person name="Rujirawat T."/>
            <person name="Krajaejun T."/>
        </authorList>
    </citation>
    <scope>NUCLEOTIDE SEQUENCE</scope>
    <source>
        <strain evidence="7">Pi057C3</strain>
    </source>
</reference>
<dbReference type="SUPFAM" id="SSF56784">
    <property type="entry name" value="HAD-like"/>
    <property type="match status" value="1"/>
</dbReference>
<dbReference type="FunFam" id="3.40.50.1000:FF:000015">
    <property type="entry name" value="CTD small phosphatase-like protein 2"/>
    <property type="match status" value="1"/>
</dbReference>
<feature type="domain" description="FCP1 homology" evidence="6">
    <location>
        <begin position="269"/>
        <end position="428"/>
    </location>
</feature>
<keyword evidence="2" id="KW-0904">Protein phosphatase</keyword>
<dbReference type="InterPro" id="IPR004274">
    <property type="entry name" value="FCP1_dom"/>
</dbReference>
<name>A0AAD5QBB7_PYTIN</name>
<dbReference type="PANTHER" id="PTHR12210">
    <property type="entry name" value="DULLARD PROTEIN PHOSPHATASE"/>
    <property type="match status" value="1"/>
</dbReference>
<dbReference type="InterPro" id="IPR050365">
    <property type="entry name" value="TIM50"/>
</dbReference>
<feature type="region of interest" description="Disordered" evidence="5">
    <location>
        <begin position="1"/>
        <end position="231"/>
    </location>
</feature>
<organism evidence="7 8">
    <name type="scientific">Pythium insidiosum</name>
    <name type="common">Pythiosis disease agent</name>
    <dbReference type="NCBI Taxonomy" id="114742"/>
    <lineage>
        <taxon>Eukaryota</taxon>
        <taxon>Sar</taxon>
        <taxon>Stramenopiles</taxon>
        <taxon>Oomycota</taxon>
        <taxon>Peronosporomycetes</taxon>
        <taxon>Pythiales</taxon>
        <taxon>Pythiaceae</taxon>
        <taxon>Pythium</taxon>
    </lineage>
</organism>
<dbReference type="Proteomes" id="UP001209570">
    <property type="component" value="Unassembled WGS sequence"/>
</dbReference>
<dbReference type="InterPro" id="IPR036412">
    <property type="entry name" value="HAD-like_sf"/>
</dbReference>
<dbReference type="GO" id="GO:0004721">
    <property type="term" value="F:phosphoprotein phosphatase activity"/>
    <property type="evidence" value="ECO:0007669"/>
    <property type="project" value="UniProtKB-KW"/>
</dbReference>
<feature type="compositionally biased region" description="Low complexity" evidence="5">
    <location>
        <begin position="222"/>
        <end position="231"/>
    </location>
</feature>
<sequence length="456" mass="50559">MESTVTNSPDDAASRRRDEKQQAARRDVATADDKRVGYYADPMSPIASTPMKRPRTKPANTKSSKPKHEAVNGSTPAAGAGKASAEDESFFSPRKLMNEFGDGDKEQEEDEAGEGNGGRARKKARRVARSPSASPQSSTPSTPAAGADAEGVMFSPALKVPRLGRSPSSGSKTDPQTRLEAAFAATDSEQSDGHAELHDDQQQQMQTPDEDDAEAAVRCDESSLVSETESSSDAGIDLEFNPFMFIKSLPKYEELVPNGRVPALPVKTKHTPNICLVLDLDETLVHCTVDEVENPHLQFPVNFNGVDYTVNVKKRPHMEYFLKRVATQFEVIVFTASHRSYAEKLLNLIDPHRELIKYRLYRDDCLDVYGNYLKDLNVLGRHLSKVVLVDNSPHAFGYQVNNGIPIETWYDDEADDELLNLLPFLESLVDVDDVRPIVEKQFQIQKLIDSLPDEII</sequence>
<comment type="caution">
    <text evidence="7">The sequence shown here is derived from an EMBL/GenBank/DDBJ whole genome shotgun (WGS) entry which is preliminary data.</text>
</comment>
<keyword evidence="8" id="KW-1185">Reference proteome</keyword>
<dbReference type="EMBL" id="JAKCXM010000107">
    <property type="protein sequence ID" value="KAJ0402251.1"/>
    <property type="molecule type" value="Genomic_DNA"/>
</dbReference>
<dbReference type="CDD" id="cd07521">
    <property type="entry name" value="HAD_FCP1-like"/>
    <property type="match status" value="1"/>
</dbReference>
<evidence type="ECO:0000256" key="4">
    <source>
        <dbReference type="ARBA" id="ARBA00038355"/>
    </source>
</evidence>
<protein>
    <recommendedName>
        <fullName evidence="6">FCP1 homology domain-containing protein</fullName>
    </recommendedName>
</protein>
<dbReference type="InterPro" id="IPR023214">
    <property type="entry name" value="HAD_sf"/>
</dbReference>
<evidence type="ECO:0000259" key="6">
    <source>
        <dbReference type="PROSITE" id="PS50969"/>
    </source>
</evidence>
<evidence type="ECO:0000256" key="1">
    <source>
        <dbReference type="ARBA" id="ARBA00022801"/>
    </source>
</evidence>
<keyword evidence="1" id="KW-0378">Hydrolase</keyword>
<dbReference type="Gene3D" id="3.40.50.1000">
    <property type="entry name" value="HAD superfamily/HAD-like"/>
    <property type="match status" value="1"/>
</dbReference>
<dbReference type="AlphaFoldDB" id="A0AAD5QBB7"/>
<evidence type="ECO:0000313" key="8">
    <source>
        <dbReference type="Proteomes" id="UP001209570"/>
    </source>
</evidence>
<accession>A0AAD5QBB7</accession>
<gene>
    <name evidence="7" type="ORF">P43SY_008243</name>
</gene>
<dbReference type="PROSITE" id="PS50969">
    <property type="entry name" value="FCP1"/>
    <property type="match status" value="1"/>
</dbReference>
<evidence type="ECO:0000256" key="2">
    <source>
        <dbReference type="ARBA" id="ARBA00022912"/>
    </source>
</evidence>
<dbReference type="NCBIfam" id="TIGR02251">
    <property type="entry name" value="HIF-SF_euk"/>
    <property type="match status" value="1"/>
</dbReference>
<evidence type="ECO:0000256" key="3">
    <source>
        <dbReference type="ARBA" id="ARBA00037324"/>
    </source>
</evidence>
<proteinExistence type="inferred from homology"/>
<dbReference type="SMART" id="SM00577">
    <property type="entry name" value="CPDc"/>
    <property type="match status" value="1"/>
</dbReference>
<feature type="compositionally biased region" description="Polar residues" evidence="5">
    <location>
        <begin position="166"/>
        <end position="176"/>
    </location>
</feature>
<dbReference type="GO" id="GO:0005634">
    <property type="term" value="C:nucleus"/>
    <property type="evidence" value="ECO:0007669"/>
    <property type="project" value="UniProtKB-ARBA"/>
</dbReference>
<dbReference type="InterPro" id="IPR011948">
    <property type="entry name" value="Dullard_phosphatase"/>
</dbReference>
<feature type="compositionally biased region" description="Basic and acidic residues" evidence="5">
    <location>
        <begin position="191"/>
        <end position="201"/>
    </location>
</feature>
<feature type="compositionally biased region" description="Low complexity" evidence="5">
    <location>
        <begin position="129"/>
        <end position="149"/>
    </location>
</feature>
<evidence type="ECO:0000256" key="5">
    <source>
        <dbReference type="SAM" id="MobiDB-lite"/>
    </source>
</evidence>
<comment type="similarity">
    <text evidence="4">Belongs to the CTDSPL2 family.</text>
</comment>